<comment type="caution">
    <text evidence="1">The sequence shown here is derived from an EMBL/GenBank/DDBJ whole genome shotgun (WGS) entry which is preliminary data.</text>
</comment>
<dbReference type="Proteomes" id="UP001163321">
    <property type="component" value="Chromosome 1"/>
</dbReference>
<organism evidence="1 2">
    <name type="scientific">Peronosclerospora sorghi</name>
    <dbReference type="NCBI Taxonomy" id="230839"/>
    <lineage>
        <taxon>Eukaryota</taxon>
        <taxon>Sar</taxon>
        <taxon>Stramenopiles</taxon>
        <taxon>Oomycota</taxon>
        <taxon>Peronosporomycetes</taxon>
        <taxon>Peronosporales</taxon>
        <taxon>Peronosporaceae</taxon>
        <taxon>Peronosclerospora</taxon>
    </lineage>
</organism>
<keyword evidence="2" id="KW-1185">Reference proteome</keyword>
<gene>
    <name evidence="1" type="ORF">PsorP6_000638</name>
</gene>
<evidence type="ECO:0000313" key="1">
    <source>
        <dbReference type="EMBL" id="KAI9921002.1"/>
    </source>
</evidence>
<accession>A0ACC0WQY9</accession>
<protein>
    <submittedName>
        <fullName evidence="1">Uncharacterized protein</fullName>
    </submittedName>
</protein>
<proteinExistence type="predicted"/>
<name>A0ACC0WQY9_9STRA</name>
<sequence>MFSGYSHCFFLMRSASSSGLLILSSHGLVRSMEAHLSGSYFSKNKVPRGEDEMTRFEPNTARGSVCNSGGSSNPVSARCSKIPRKVVPNEALPRWRWSPLPDRRLSSFMGADTN</sequence>
<reference evidence="1 2" key="1">
    <citation type="journal article" date="2022" name="bioRxiv">
        <title>The genome of the oomycete Peronosclerospora sorghi, a cosmopolitan pathogen of maize and sorghum, is inflated with dispersed pseudogenes.</title>
        <authorList>
            <person name="Fletcher K."/>
            <person name="Martin F."/>
            <person name="Isakeit T."/>
            <person name="Cavanaugh K."/>
            <person name="Magill C."/>
            <person name="Michelmore R."/>
        </authorList>
    </citation>
    <scope>NUCLEOTIDE SEQUENCE [LARGE SCALE GENOMIC DNA]</scope>
    <source>
        <strain evidence="1">P6</strain>
    </source>
</reference>
<evidence type="ECO:0000313" key="2">
    <source>
        <dbReference type="Proteomes" id="UP001163321"/>
    </source>
</evidence>
<dbReference type="EMBL" id="CM047580">
    <property type="protein sequence ID" value="KAI9921002.1"/>
    <property type="molecule type" value="Genomic_DNA"/>
</dbReference>